<dbReference type="AlphaFoldDB" id="A0A942T0H4"/>
<dbReference type="InterPro" id="IPR017853">
    <property type="entry name" value="GH"/>
</dbReference>
<protein>
    <submittedName>
        <fullName evidence="1">DUF4832 domain-containing protein</fullName>
    </submittedName>
</protein>
<accession>A0A942T0H4</accession>
<evidence type="ECO:0000313" key="1">
    <source>
        <dbReference type="EMBL" id="MBS4183122.1"/>
    </source>
</evidence>
<dbReference type="SUPFAM" id="SSF51445">
    <property type="entry name" value="(Trans)glycosidases"/>
    <property type="match status" value="1"/>
</dbReference>
<sequence>MSKSNDITRRTALGLGIVATAAATSGVLGTSTATAAPGHRGIGVGHGSGNPRLAATVSKQFEADTTTVLRNPLNGWALYGSSTPPADYWTKYDGVALPDGTTVKVSDYASVMYMRVSWTILEPSEGVYGWETDAAFKGILDEARSRGLRLAFRVVVDSRDKATNFTPDWVRAAGAQGYETKTGSKTVWSPYPDDPVFQAKYAAFVEAFAAEYDDAATTDFIDGYGLGKWGEGHSMVYLDAANREPVFDWIIDLYLAHFTQVPLALNYHRMIGGNKDWGSPDPESERMLDGAYEKGYVLRHDAFGMTTYYSDWEKSMAAKWRYKRPVIMEGGWVTAQHDVTQDPRGYETVADVRQGEFDDSVEAHVNMMDLRNGETLSWFTAETYPLTKRFDAEGGYRVYPSSVSVPGSVVVGGTAAVTHEWTNLGWGYLPTNLPVWHGKYRVAVALLRADDTVAKVFVDTASEPSEWLRGTPTSYSFEPTVSGVAKGSYRWGIAIVDTSAGNTPGIQLAAKGTTVAGWLVVGTVAVA</sequence>
<comment type="caution">
    <text evidence="1">The sequence shown here is derived from an EMBL/GenBank/DDBJ whole genome shotgun (WGS) entry which is preliminary data.</text>
</comment>
<dbReference type="EMBL" id="JAGYPE010000003">
    <property type="protein sequence ID" value="MBS4183122.1"/>
    <property type="molecule type" value="Genomic_DNA"/>
</dbReference>
<name>A0A942T0H4_9BACI</name>
<organism evidence="1">
    <name type="scientific">Neobacillus citreus</name>
    <dbReference type="NCBI Taxonomy" id="2833578"/>
    <lineage>
        <taxon>Bacteria</taxon>
        <taxon>Bacillati</taxon>
        <taxon>Bacillota</taxon>
        <taxon>Bacilli</taxon>
        <taxon>Bacillales</taxon>
        <taxon>Bacillaceae</taxon>
        <taxon>Neobacillus</taxon>
    </lineage>
</organism>
<gene>
    <name evidence="1" type="ORF">KHB02_17150</name>
</gene>
<proteinExistence type="predicted"/>
<dbReference type="Gene3D" id="3.20.20.80">
    <property type="entry name" value="Glycosidases"/>
    <property type="match status" value="1"/>
</dbReference>
<dbReference type="InterPro" id="IPR006311">
    <property type="entry name" value="TAT_signal"/>
</dbReference>
<reference evidence="1" key="1">
    <citation type="submission" date="2021-05" db="EMBL/GenBank/DDBJ databases">
        <title>Novel Bacillus species.</title>
        <authorList>
            <person name="Liu G."/>
        </authorList>
    </citation>
    <scope>NUCLEOTIDE SEQUENCE</scope>
    <source>
        <strain evidence="1">FJAT-50051</strain>
    </source>
</reference>
<dbReference type="PROSITE" id="PS51318">
    <property type="entry name" value="TAT"/>
    <property type="match status" value="1"/>
</dbReference>